<feature type="non-terminal residue" evidence="7">
    <location>
        <position position="1"/>
    </location>
</feature>
<name>A0ABR0LYY6_9PEZI</name>
<dbReference type="SUPFAM" id="SSF47323">
    <property type="entry name" value="Anticodon-binding domain of a subclass of class I aminoacyl-tRNA synthetases"/>
    <property type="match status" value="1"/>
</dbReference>
<evidence type="ECO:0000313" key="7">
    <source>
        <dbReference type="EMBL" id="KAK5256892.1"/>
    </source>
</evidence>
<dbReference type="Gene3D" id="1.10.730.10">
    <property type="entry name" value="Isoleucyl-tRNA Synthetase, Domain 1"/>
    <property type="match status" value="1"/>
</dbReference>
<proteinExistence type="predicted"/>
<dbReference type="InterPro" id="IPR013155">
    <property type="entry name" value="M/V/L/I-tRNA-synth_anticd-bd"/>
</dbReference>
<evidence type="ECO:0000256" key="1">
    <source>
        <dbReference type="ARBA" id="ARBA00022598"/>
    </source>
</evidence>
<evidence type="ECO:0000313" key="8">
    <source>
        <dbReference type="Proteomes" id="UP001357485"/>
    </source>
</evidence>
<reference evidence="7 8" key="1">
    <citation type="submission" date="2023-08" db="EMBL/GenBank/DDBJ databases">
        <title>Black Yeasts Isolated from many extreme environments.</title>
        <authorList>
            <person name="Coleine C."/>
            <person name="Stajich J.E."/>
            <person name="Selbmann L."/>
        </authorList>
    </citation>
    <scope>NUCLEOTIDE SEQUENCE [LARGE SCALE GENOMIC DNA]</scope>
    <source>
        <strain evidence="7 8">CCFEE 536</strain>
    </source>
</reference>
<evidence type="ECO:0000256" key="4">
    <source>
        <dbReference type="ARBA" id="ARBA00022917"/>
    </source>
</evidence>
<keyword evidence="1" id="KW-0436">Ligase</keyword>
<accession>A0ABR0LYY6</accession>
<keyword evidence="3" id="KW-0067">ATP-binding</keyword>
<comment type="caution">
    <text evidence="7">The sequence shown here is derived from an EMBL/GenBank/DDBJ whole genome shotgun (WGS) entry which is preliminary data.</text>
</comment>
<gene>
    <name evidence="7" type="ORF">LTR16_002157</name>
</gene>
<feature type="domain" description="Methionyl/Valyl/Leucyl/Isoleucyl-tRNA synthetase anticodon-binding" evidence="6">
    <location>
        <begin position="3"/>
        <end position="89"/>
    </location>
</feature>
<keyword evidence="5" id="KW-0030">Aminoacyl-tRNA synthetase</keyword>
<evidence type="ECO:0000256" key="3">
    <source>
        <dbReference type="ARBA" id="ARBA00022840"/>
    </source>
</evidence>
<keyword evidence="2" id="KW-0547">Nucleotide-binding</keyword>
<dbReference type="Pfam" id="PF08264">
    <property type="entry name" value="Anticodon_1"/>
    <property type="match status" value="1"/>
</dbReference>
<evidence type="ECO:0000259" key="6">
    <source>
        <dbReference type="Pfam" id="PF08264"/>
    </source>
</evidence>
<evidence type="ECO:0000256" key="5">
    <source>
        <dbReference type="ARBA" id="ARBA00023146"/>
    </source>
</evidence>
<dbReference type="EMBL" id="JAVRRA010008361">
    <property type="protein sequence ID" value="KAK5256892.1"/>
    <property type="molecule type" value="Genomic_DNA"/>
</dbReference>
<keyword evidence="8" id="KW-1185">Reference proteome</keyword>
<sequence length="151" mass="16425">LRYHATSVLVRMMAPLTPAFAEECWEALHTAPDAADGTALANSPRNPSIFDHPFPDPDIRIIEQLSNRSQPCAVQINGKLKFATKIPVPDPALSGEELQRWVVERIVATEEGRKVFGDDGEGVRGAKKIVVVRGGRTVNFVIPRGKGGKGM</sequence>
<keyword evidence="4" id="KW-0648">Protein biosynthesis</keyword>
<evidence type="ECO:0000256" key="2">
    <source>
        <dbReference type="ARBA" id="ARBA00022741"/>
    </source>
</evidence>
<organism evidence="7 8">
    <name type="scientific">Cryomyces antarcticus</name>
    <dbReference type="NCBI Taxonomy" id="329879"/>
    <lineage>
        <taxon>Eukaryota</taxon>
        <taxon>Fungi</taxon>
        <taxon>Dikarya</taxon>
        <taxon>Ascomycota</taxon>
        <taxon>Pezizomycotina</taxon>
        <taxon>Dothideomycetes</taxon>
        <taxon>Dothideomycetes incertae sedis</taxon>
        <taxon>Cryomyces</taxon>
    </lineage>
</organism>
<dbReference type="InterPro" id="IPR009080">
    <property type="entry name" value="tRNAsynth_Ia_anticodon-bd"/>
</dbReference>
<dbReference type="Proteomes" id="UP001357485">
    <property type="component" value="Unassembled WGS sequence"/>
</dbReference>
<protein>
    <recommendedName>
        <fullName evidence="6">Methionyl/Valyl/Leucyl/Isoleucyl-tRNA synthetase anticodon-binding domain-containing protein</fullName>
    </recommendedName>
</protein>